<protein>
    <submittedName>
        <fullName evidence="3">Uncharacterized protein</fullName>
    </submittedName>
</protein>
<dbReference type="RefSeq" id="WP_344563263.1">
    <property type="nucleotide sequence ID" value="NZ_BAAATG010000029.1"/>
</dbReference>
<feature type="region of interest" description="Disordered" evidence="1">
    <location>
        <begin position="73"/>
        <end position="153"/>
    </location>
</feature>
<reference evidence="4" key="1">
    <citation type="journal article" date="2019" name="Int. J. Syst. Evol. Microbiol.">
        <title>The Global Catalogue of Microorganisms (GCM) 10K type strain sequencing project: providing services to taxonomists for standard genome sequencing and annotation.</title>
        <authorList>
            <consortium name="The Broad Institute Genomics Platform"/>
            <consortium name="The Broad Institute Genome Sequencing Center for Infectious Disease"/>
            <person name="Wu L."/>
            <person name="Ma J."/>
        </authorList>
    </citation>
    <scope>NUCLEOTIDE SEQUENCE [LARGE SCALE GENOMIC DNA]</scope>
    <source>
        <strain evidence="4">CGMCC 4.7131</strain>
    </source>
</reference>
<keyword evidence="2" id="KW-0812">Transmembrane</keyword>
<comment type="caution">
    <text evidence="3">The sequence shown here is derived from an EMBL/GenBank/DDBJ whole genome shotgun (WGS) entry which is preliminary data.</text>
</comment>
<evidence type="ECO:0000256" key="1">
    <source>
        <dbReference type="SAM" id="MobiDB-lite"/>
    </source>
</evidence>
<dbReference type="Proteomes" id="UP001596035">
    <property type="component" value="Unassembled WGS sequence"/>
</dbReference>
<feature type="compositionally biased region" description="Gly residues" evidence="1">
    <location>
        <begin position="88"/>
        <end position="99"/>
    </location>
</feature>
<feature type="compositionally biased region" description="Low complexity" evidence="1">
    <location>
        <begin position="185"/>
        <end position="196"/>
    </location>
</feature>
<keyword evidence="2" id="KW-0472">Membrane</keyword>
<proteinExistence type="predicted"/>
<gene>
    <name evidence="3" type="ORF">ACFPWV_32840</name>
</gene>
<evidence type="ECO:0000313" key="4">
    <source>
        <dbReference type="Proteomes" id="UP001596035"/>
    </source>
</evidence>
<evidence type="ECO:0000313" key="3">
    <source>
        <dbReference type="EMBL" id="MFC5244648.1"/>
    </source>
</evidence>
<evidence type="ECO:0000256" key="2">
    <source>
        <dbReference type="SAM" id="Phobius"/>
    </source>
</evidence>
<keyword evidence="4" id="KW-1185">Reference proteome</keyword>
<accession>A0ABW0E558</accession>
<dbReference type="EMBL" id="JBHSKN010000031">
    <property type="protein sequence ID" value="MFC5244648.1"/>
    <property type="molecule type" value="Genomic_DNA"/>
</dbReference>
<feature type="region of interest" description="Disordered" evidence="1">
    <location>
        <begin position="185"/>
        <end position="208"/>
    </location>
</feature>
<keyword evidence="2" id="KW-1133">Transmembrane helix</keyword>
<organism evidence="3 4">
    <name type="scientific">Streptomyces atrovirens</name>
    <dbReference type="NCBI Taxonomy" id="285556"/>
    <lineage>
        <taxon>Bacteria</taxon>
        <taxon>Bacillati</taxon>
        <taxon>Actinomycetota</taxon>
        <taxon>Actinomycetes</taxon>
        <taxon>Kitasatosporales</taxon>
        <taxon>Streptomycetaceae</taxon>
        <taxon>Streptomyces</taxon>
    </lineage>
</organism>
<name>A0ABW0E558_9ACTN</name>
<feature type="transmembrane region" description="Helical" evidence="2">
    <location>
        <begin position="158"/>
        <end position="179"/>
    </location>
</feature>
<sequence>MPAHDEPRDAENAESVEYDGMDALMAAVLDEPLPARARQDPAFTAAHRAAAADITVLREQLALIGDALAAPGEETADGERAGEPAGRAGAGRPSGGPEPGDGPDSGARAGSGNGPETGHEPANPPAARPAMRHPAGGRPGTVRGSRGPHRGRRRPLKAALGALVAAAAATVVVGMGWLVTQTGGMSDSDAGASAARADSKEAGGEDAGGAAFGSPRYLACARLVAEGTVLAVDPVPGAGAERVTLQASRYYKGEGEVAFLRDLAGDAPLHEGDQVLVGMPAEGVHPDTVIVGEADIAPERVRITASLPESRTLTCG</sequence>